<evidence type="ECO:0000256" key="1">
    <source>
        <dbReference type="SAM" id="SignalP"/>
    </source>
</evidence>
<protein>
    <submittedName>
        <fullName evidence="2">Uncharacterized protein</fullName>
    </submittedName>
</protein>
<evidence type="ECO:0000313" key="3">
    <source>
        <dbReference type="Proteomes" id="UP001321749"/>
    </source>
</evidence>
<proteinExistence type="predicted"/>
<gene>
    <name evidence="2" type="ORF">QBC42DRAFT_281877</name>
</gene>
<dbReference type="Proteomes" id="UP001321749">
    <property type="component" value="Unassembled WGS sequence"/>
</dbReference>
<comment type="caution">
    <text evidence="2">The sequence shown here is derived from an EMBL/GenBank/DDBJ whole genome shotgun (WGS) entry which is preliminary data.</text>
</comment>
<sequence>MLRNILTLALLAASAAASPVERRAVCVLAEGENGYTIDPFTRPPCVCACLKAACENVTGSDEDYLRCVKTPWPSSENPWSYELIASFGACTGSTRCIG</sequence>
<dbReference type="EMBL" id="MU864929">
    <property type="protein sequence ID" value="KAK4466816.1"/>
    <property type="molecule type" value="Genomic_DNA"/>
</dbReference>
<keyword evidence="3" id="KW-1185">Reference proteome</keyword>
<dbReference type="AlphaFoldDB" id="A0AAV9I574"/>
<evidence type="ECO:0000313" key="2">
    <source>
        <dbReference type="EMBL" id="KAK4466816.1"/>
    </source>
</evidence>
<name>A0AAV9I574_9PEZI</name>
<reference evidence="2" key="2">
    <citation type="submission" date="2023-06" db="EMBL/GenBank/DDBJ databases">
        <authorList>
            <consortium name="Lawrence Berkeley National Laboratory"/>
            <person name="Mondo S.J."/>
            <person name="Hensen N."/>
            <person name="Bonometti L."/>
            <person name="Westerberg I."/>
            <person name="Brannstrom I.O."/>
            <person name="Guillou S."/>
            <person name="Cros-Aarteil S."/>
            <person name="Calhoun S."/>
            <person name="Haridas S."/>
            <person name="Kuo A."/>
            <person name="Pangilinan J."/>
            <person name="Riley R."/>
            <person name="Labutti K."/>
            <person name="Andreopoulos B."/>
            <person name="Lipzen A."/>
            <person name="Chen C."/>
            <person name="Yanf M."/>
            <person name="Daum C."/>
            <person name="Ng V."/>
            <person name="Clum A."/>
            <person name="Steindorff A."/>
            <person name="Ohm R."/>
            <person name="Martin F."/>
            <person name="Silar P."/>
            <person name="Natvig D."/>
            <person name="Lalanne C."/>
            <person name="Gautier V."/>
            <person name="Ament-Velasquez S.L."/>
            <person name="Kruys A."/>
            <person name="Hutchinson M.I."/>
            <person name="Powell A.J."/>
            <person name="Barry K."/>
            <person name="Miller A.N."/>
            <person name="Grigoriev I.V."/>
            <person name="Debuchy R."/>
            <person name="Gladieux P."/>
            <person name="Thoren M.H."/>
            <person name="Johannesson H."/>
        </authorList>
    </citation>
    <scope>NUCLEOTIDE SEQUENCE</scope>
    <source>
        <strain evidence="2">PSN324</strain>
    </source>
</reference>
<feature type="chain" id="PRO_5043664677" evidence="1">
    <location>
        <begin position="18"/>
        <end position="98"/>
    </location>
</feature>
<reference evidence="2" key="1">
    <citation type="journal article" date="2023" name="Mol. Phylogenet. Evol.">
        <title>Genome-scale phylogeny and comparative genomics of the fungal order Sordariales.</title>
        <authorList>
            <person name="Hensen N."/>
            <person name="Bonometti L."/>
            <person name="Westerberg I."/>
            <person name="Brannstrom I.O."/>
            <person name="Guillou S."/>
            <person name="Cros-Aarteil S."/>
            <person name="Calhoun S."/>
            <person name="Haridas S."/>
            <person name="Kuo A."/>
            <person name="Mondo S."/>
            <person name="Pangilinan J."/>
            <person name="Riley R."/>
            <person name="LaButti K."/>
            <person name="Andreopoulos B."/>
            <person name="Lipzen A."/>
            <person name="Chen C."/>
            <person name="Yan M."/>
            <person name="Daum C."/>
            <person name="Ng V."/>
            <person name="Clum A."/>
            <person name="Steindorff A."/>
            <person name="Ohm R.A."/>
            <person name="Martin F."/>
            <person name="Silar P."/>
            <person name="Natvig D.O."/>
            <person name="Lalanne C."/>
            <person name="Gautier V."/>
            <person name="Ament-Velasquez S.L."/>
            <person name="Kruys A."/>
            <person name="Hutchinson M.I."/>
            <person name="Powell A.J."/>
            <person name="Barry K."/>
            <person name="Miller A.N."/>
            <person name="Grigoriev I.V."/>
            <person name="Debuchy R."/>
            <person name="Gladieux P."/>
            <person name="Hiltunen Thoren M."/>
            <person name="Johannesson H."/>
        </authorList>
    </citation>
    <scope>NUCLEOTIDE SEQUENCE</scope>
    <source>
        <strain evidence="2">PSN324</strain>
    </source>
</reference>
<organism evidence="2 3">
    <name type="scientific">Cladorrhinum samala</name>
    <dbReference type="NCBI Taxonomy" id="585594"/>
    <lineage>
        <taxon>Eukaryota</taxon>
        <taxon>Fungi</taxon>
        <taxon>Dikarya</taxon>
        <taxon>Ascomycota</taxon>
        <taxon>Pezizomycotina</taxon>
        <taxon>Sordariomycetes</taxon>
        <taxon>Sordariomycetidae</taxon>
        <taxon>Sordariales</taxon>
        <taxon>Podosporaceae</taxon>
        <taxon>Cladorrhinum</taxon>
    </lineage>
</organism>
<feature type="signal peptide" evidence="1">
    <location>
        <begin position="1"/>
        <end position="17"/>
    </location>
</feature>
<keyword evidence="1" id="KW-0732">Signal</keyword>
<accession>A0AAV9I574</accession>